<dbReference type="AlphaFoldDB" id="A0A948W6V0"/>
<sequence length="130" mass="14723">MTRKPKLSDLTRRERQIMDIIFKSGEATAVEVVEGLPGRPVNATVRTLLNVLETKGYLRHKVLKGRFIYSPTISTAEVRRNMLKHVIETFFKGAEASAVISILKESELSLSKKDKEDILKLIKDSRNQGQ</sequence>
<dbReference type="Gene3D" id="1.10.10.10">
    <property type="entry name" value="Winged helix-like DNA-binding domain superfamily/Winged helix DNA-binding domain"/>
    <property type="match status" value="1"/>
</dbReference>
<dbReference type="Pfam" id="PF03965">
    <property type="entry name" value="Penicillinase_R"/>
    <property type="match status" value="1"/>
</dbReference>
<dbReference type="EMBL" id="JAHJDP010000077">
    <property type="protein sequence ID" value="MBU2691914.1"/>
    <property type="molecule type" value="Genomic_DNA"/>
</dbReference>
<evidence type="ECO:0000256" key="2">
    <source>
        <dbReference type="ARBA" id="ARBA00023015"/>
    </source>
</evidence>
<reference evidence="5" key="1">
    <citation type="submission" date="2021-05" db="EMBL/GenBank/DDBJ databases">
        <title>Energy efficiency and biological interactions define the core microbiome of deep oligotrophic groundwater.</title>
        <authorList>
            <person name="Mehrshad M."/>
            <person name="Lopez-Fernandez M."/>
            <person name="Bell E."/>
            <person name="Bernier-Latmani R."/>
            <person name="Bertilsson S."/>
            <person name="Dopson M."/>
        </authorList>
    </citation>
    <scope>NUCLEOTIDE SEQUENCE</scope>
    <source>
        <strain evidence="5">Modern_marine.mb.64</strain>
    </source>
</reference>
<name>A0A948W6V0_UNCEI</name>
<evidence type="ECO:0000313" key="6">
    <source>
        <dbReference type="Proteomes" id="UP000777784"/>
    </source>
</evidence>
<keyword evidence="3" id="KW-0238">DNA-binding</keyword>
<comment type="caution">
    <text evidence="5">The sequence shown here is derived from an EMBL/GenBank/DDBJ whole genome shotgun (WGS) entry which is preliminary data.</text>
</comment>
<keyword evidence="4" id="KW-0804">Transcription</keyword>
<dbReference type="InterPro" id="IPR005650">
    <property type="entry name" value="BlaI_family"/>
</dbReference>
<dbReference type="PIRSF" id="PIRSF019455">
    <property type="entry name" value="CopR_AtkY"/>
    <property type="match status" value="1"/>
</dbReference>
<dbReference type="GO" id="GO:0003677">
    <property type="term" value="F:DNA binding"/>
    <property type="evidence" value="ECO:0007669"/>
    <property type="project" value="UniProtKB-KW"/>
</dbReference>
<evidence type="ECO:0000313" key="5">
    <source>
        <dbReference type="EMBL" id="MBU2691914.1"/>
    </source>
</evidence>
<dbReference type="GO" id="GO:0045892">
    <property type="term" value="P:negative regulation of DNA-templated transcription"/>
    <property type="evidence" value="ECO:0007669"/>
    <property type="project" value="InterPro"/>
</dbReference>
<proteinExistence type="inferred from homology"/>
<evidence type="ECO:0000256" key="3">
    <source>
        <dbReference type="ARBA" id="ARBA00023125"/>
    </source>
</evidence>
<gene>
    <name evidence="5" type="ORF">KJ970_13420</name>
</gene>
<dbReference type="SUPFAM" id="SSF46785">
    <property type="entry name" value="Winged helix' DNA-binding domain"/>
    <property type="match status" value="1"/>
</dbReference>
<organism evidence="5 6">
    <name type="scientific">Eiseniibacteriota bacterium</name>
    <dbReference type="NCBI Taxonomy" id="2212470"/>
    <lineage>
        <taxon>Bacteria</taxon>
        <taxon>Candidatus Eiseniibacteriota</taxon>
    </lineage>
</organism>
<dbReference type="InterPro" id="IPR036388">
    <property type="entry name" value="WH-like_DNA-bd_sf"/>
</dbReference>
<keyword evidence="2" id="KW-0805">Transcription regulation</keyword>
<dbReference type="Proteomes" id="UP000777784">
    <property type="component" value="Unassembled WGS sequence"/>
</dbReference>
<evidence type="ECO:0000256" key="4">
    <source>
        <dbReference type="ARBA" id="ARBA00023163"/>
    </source>
</evidence>
<comment type="similarity">
    <text evidence="1">Belongs to the BlaI transcriptional regulatory family.</text>
</comment>
<accession>A0A948W6V0</accession>
<dbReference type="InterPro" id="IPR036390">
    <property type="entry name" value="WH_DNA-bd_sf"/>
</dbReference>
<evidence type="ECO:0000256" key="1">
    <source>
        <dbReference type="ARBA" id="ARBA00011046"/>
    </source>
</evidence>
<protein>
    <submittedName>
        <fullName evidence="5">BlaI/MecI/CopY family transcriptional regulator</fullName>
    </submittedName>
</protein>